<organism evidence="2 3">
    <name type="scientific">Schizosaccharomyces japonicus (strain yFS275 / FY16936)</name>
    <name type="common">Fission yeast</name>
    <dbReference type="NCBI Taxonomy" id="402676"/>
    <lineage>
        <taxon>Eukaryota</taxon>
        <taxon>Fungi</taxon>
        <taxon>Dikarya</taxon>
        <taxon>Ascomycota</taxon>
        <taxon>Taphrinomycotina</taxon>
        <taxon>Schizosaccharomycetes</taxon>
        <taxon>Schizosaccharomycetales</taxon>
        <taxon>Schizosaccharomycetaceae</taxon>
        <taxon>Schizosaccharomyces</taxon>
    </lineage>
</organism>
<protein>
    <submittedName>
        <fullName evidence="2">Uncharacterized protein</fullName>
    </submittedName>
</protein>
<feature type="transmembrane region" description="Helical" evidence="1">
    <location>
        <begin position="49"/>
        <end position="69"/>
    </location>
</feature>
<dbReference type="OMA" id="EAYIALM"/>
<dbReference type="EMBL" id="KE651167">
    <property type="protein sequence ID" value="EQC53040.1"/>
    <property type="molecule type" value="Genomic_DNA"/>
</dbReference>
<gene>
    <name evidence="2" type="ORF">SJAG_06269</name>
</gene>
<feature type="transmembrane region" description="Helical" evidence="1">
    <location>
        <begin position="12"/>
        <end position="29"/>
    </location>
</feature>
<dbReference type="AlphaFoldDB" id="T0RSW7"/>
<sequence length="89" mass="10440">MFSSLYVPKEPIGKYMPFLALFQLYVIFGEPYLGLTYFQWIRDLLGPKIMILTVQILVYAHSIEAYIALMYSTSRKLPFSITFVGFYQH</sequence>
<keyword evidence="1" id="KW-0472">Membrane</keyword>
<dbReference type="GeneID" id="22831121"/>
<evidence type="ECO:0000256" key="1">
    <source>
        <dbReference type="SAM" id="Phobius"/>
    </source>
</evidence>
<accession>T0RSW7</accession>
<proteinExistence type="predicted"/>
<keyword evidence="1" id="KW-0812">Transmembrane</keyword>
<dbReference type="Proteomes" id="UP000001744">
    <property type="component" value="Unassembled WGS sequence"/>
</dbReference>
<reference evidence="2 3" key="1">
    <citation type="journal article" date="2011" name="Science">
        <title>Comparative functional genomics of the fission yeasts.</title>
        <authorList>
            <person name="Rhind N."/>
            <person name="Chen Z."/>
            <person name="Yassour M."/>
            <person name="Thompson D.A."/>
            <person name="Haas B.J."/>
            <person name="Habib N."/>
            <person name="Wapinski I."/>
            <person name="Roy S."/>
            <person name="Lin M.F."/>
            <person name="Heiman D.I."/>
            <person name="Young S.K."/>
            <person name="Furuya K."/>
            <person name="Guo Y."/>
            <person name="Pidoux A."/>
            <person name="Chen H.M."/>
            <person name="Robbertse B."/>
            <person name="Goldberg J.M."/>
            <person name="Aoki K."/>
            <person name="Bayne E.H."/>
            <person name="Berlin A.M."/>
            <person name="Desjardins C.A."/>
            <person name="Dobbs E."/>
            <person name="Dukaj L."/>
            <person name="Fan L."/>
            <person name="FitzGerald M.G."/>
            <person name="French C."/>
            <person name="Gujja S."/>
            <person name="Hansen K."/>
            <person name="Keifenheim D."/>
            <person name="Levin J.Z."/>
            <person name="Mosher R.A."/>
            <person name="Mueller C.A."/>
            <person name="Pfiffner J."/>
            <person name="Priest M."/>
            <person name="Russ C."/>
            <person name="Smialowska A."/>
            <person name="Swoboda P."/>
            <person name="Sykes S.M."/>
            <person name="Vaughn M."/>
            <person name="Vengrova S."/>
            <person name="Yoder R."/>
            <person name="Zeng Q."/>
            <person name="Allshire R."/>
            <person name="Baulcombe D."/>
            <person name="Birren B.W."/>
            <person name="Brown W."/>
            <person name="Ekwall K."/>
            <person name="Kellis M."/>
            <person name="Leatherwood J."/>
            <person name="Levin H."/>
            <person name="Margalit H."/>
            <person name="Martienssen R."/>
            <person name="Nieduszynski C.A."/>
            <person name="Spatafora J.W."/>
            <person name="Friedman N."/>
            <person name="Dalgaard J.Z."/>
            <person name="Baumann P."/>
            <person name="Niki H."/>
            <person name="Regev A."/>
            <person name="Nusbaum C."/>
        </authorList>
    </citation>
    <scope>NUCLEOTIDE SEQUENCE [LARGE SCALE GENOMIC DNA]</scope>
    <source>
        <strain evidence="3">yFS275 / FY16936</strain>
    </source>
</reference>
<evidence type="ECO:0000313" key="2">
    <source>
        <dbReference type="EMBL" id="EQC53040.1"/>
    </source>
</evidence>
<dbReference type="JaponicusDB" id="SJAG_06269"/>
<dbReference type="VEuPathDB" id="FungiDB:SJAG_06269"/>
<keyword evidence="1" id="KW-1133">Transmembrane helix</keyword>
<evidence type="ECO:0000313" key="3">
    <source>
        <dbReference type="Proteomes" id="UP000001744"/>
    </source>
</evidence>
<keyword evidence="3" id="KW-1185">Reference proteome</keyword>
<name>T0RSW7_SCHJY</name>
<dbReference type="OrthoDB" id="5553410at2759"/>
<dbReference type="RefSeq" id="XP_011049008.1">
    <property type="nucleotide sequence ID" value="XM_011050706.1"/>
</dbReference>
<dbReference type="HOGENOM" id="CLU_2456035_0_0_1"/>